<feature type="transmembrane region" description="Helical" evidence="1">
    <location>
        <begin position="71"/>
        <end position="94"/>
    </location>
</feature>
<evidence type="ECO:0000313" key="3">
    <source>
        <dbReference type="Proteomes" id="UP000483018"/>
    </source>
</evidence>
<feature type="transmembrane region" description="Helical" evidence="1">
    <location>
        <begin position="285"/>
        <end position="304"/>
    </location>
</feature>
<feature type="transmembrane region" description="Helical" evidence="1">
    <location>
        <begin position="20"/>
        <end position="51"/>
    </location>
</feature>
<dbReference type="Proteomes" id="UP000483018">
    <property type="component" value="Unassembled WGS sequence"/>
</dbReference>
<evidence type="ECO:0000256" key="1">
    <source>
        <dbReference type="SAM" id="Phobius"/>
    </source>
</evidence>
<dbReference type="AlphaFoldDB" id="A0A7C8LDM9"/>
<keyword evidence="1" id="KW-0812">Transmembrane</keyword>
<gene>
    <name evidence="2" type="ORF">GND95_10665</name>
</gene>
<dbReference type="Pfam" id="PF09991">
    <property type="entry name" value="DUF2232"/>
    <property type="match status" value="1"/>
</dbReference>
<dbReference type="EMBL" id="WSLF01000010">
    <property type="protein sequence ID" value="KAE9632973.1"/>
    <property type="molecule type" value="Genomic_DNA"/>
</dbReference>
<feature type="transmembrane region" description="Helical" evidence="1">
    <location>
        <begin position="316"/>
        <end position="338"/>
    </location>
</feature>
<feature type="transmembrane region" description="Helical" evidence="1">
    <location>
        <begin position="114"/>
        <end position="135"/>
    </location>
</feature>
<proteinExistence type="predicted"/>
<protein>
    <submittedName>
        <fullName evidence="2">DUF2232 domain-containing protein</fullName>
    </submittedName>
</protein>
<evidence type="ECO:0000313" key="2">
    <source>
        <dbReference type="EMBL" id="KAE9632973.1"/>
    </source>
</evidence>
<reference evidence="2 3" key="1">
    <citation type="submission" date="2019-12" db="EMBL/GenBank/DDBJ databases">
        <title>Defluviitalea raffinosedens, isolated from a biogas fermenter, genome sequencing and characterization.</title>
        <authorList>
            <person name="Rettenmaier R."/>
            <person name="Schneider M."/>
            <person name="Neuhaus K."/>
            <person name="Liebl W."/>
            <person name="Zverlov V."/>
        </authorList>
    </citation>
    <scope>NUCLEOTIDE SEQUENCE [LARGE SCALE GENOMIC DNA]</scope>
    <source>
        <strain evidence="2 3">249c-K6</strain>
    </source>
</reference>
<keyword evidence="1" id="KW-1133">Transmembrane helix</keyword>
<comment type="caution">
    <text evidence="2">The sequence shown here is derived from an EMBL/GenBank/DDBJ whole genome shotgun (WGS) entry which is preliminary data.</text>
</comment>
<feature type="transmembrane region" description="Helical" evidence="1">
    <location>
        <begin position="245"/>
        <end position="265"/>
    </location>
</feature>
<dbReference type="InterPro" id="IPR018710">
    <property type="entry name" value="DUF2232"/>
</dbReference>
<sequence>MERMRKTGGHEMKFSIKDILWLLAMGLFYTGVGVLGYSLPVLYILACFFGVPYSLYVYKKGTQMSSFVMPMVVLSVLIFTVSPRAAIMLILLLLMPSFVCGIYYHKQKNLPKNIIMLSIAYLSGWIGLLIIWNFVYKVGIISQFYSFTNFVENQYLSQLSKQYELLLNNLQGTGTTSLYLLKEDPVKFAENYSLYRLAIKQSFFLIRYLFPAFIFIGGFLSSIVQVLFTKLILKALKWESPKIKDITNIGFTPLTVGLLGLTWLIRNDMDDRLYPRLAMAMDNVLIIFAVFMFIVGVLFTIHVIKNAKAGARFKAFMGILSFLSIIVSPFLFVILGFLEGIFNFRKTERFL</sequence>
<organism evidence="2 3">
    <name type="scientific">Defluviitalea raffinosedens</name>
    <dbReference type="NCBI Taxonomy" id="1450156"/>
    <lineage>
        <taxon>Bacteria</taxon>
        <taxon>Bacillati</taxon>
        <taxon>Bacillota</taxon>
        <taxon>Clostridia</taxon>
        <taxon>Lachnospirales</taxon>
        <taxon>Defluviitaleaceae</taxon>
        <taxon>Defluviitalea</taxon>
    </lineage>
</organism>
<keyword evidence="3" id="KW-1185">Reference proteome</keyword>
<name>A0A7C8LDM9_9FIRM</name>
<keyword evidence="1" id="KW-0472">Membrane</keyword>
<feature type="transmembrane region" description="Helical" evidence="1">
    <location>
        <begin position="208"/>
        <end position="233"/>
    </location>
</feature>
<accession>A0A7C8LDM9</accession>